<dbReference type="AlphaFoldDB" id="A0A1I8P2S3"/>
<dbReference type="Proteomes" id="UP000095300">
    <property type="component" value="Unassembled WGS sequence"/>
</dbReference>
<evidence type="ECO:0000256" key="3">
    <source>
        <dbReference type="ARBA" id="ARBA00060902"/>
    </source>
</evidence>
<evidence type="ECO:0000256" key="1">
    <source>
        <dbReference type="ARBA" id="ARBA00022729"/>
    </source>
</evidence>
<keyword evidence="2" id="KW-0090">Biological rhythms</keyword>
<organism evidence="5 6">
    <name type="scientific">Stomoxys calcitrans</name>
    <name type="common">Stable fly</name>
    <name type="synonym">Conops calcitrans</name>
    <dbReference type="NCBI Taxonomy" id="35570"/>
    <lineage>
        <taxon>Eukaryota</taxon>
        <taxon>Metazoa</taxon>
        <taxon>Ecdysozoa</taxon>
        <taxon>Arthropoda</taxon>
        <taxon>Hexapoda</taxon>
        <taxon>Insecta</taxon>
        <taxon>Pterygota</taxon>
        <taxon>Neoptera</taxon>
        <taxon>Endopterygota</taxon>
        <taxon>Diptera</taxon>
        <taxon>Brachycera</taxon>
        <taxon>Muscomorpha</taxon>
        <taxon>Muscoidea</taxon>
        <taxon>Muscidae</taxon>
        <taxon>Stomoxys</taxon>
    </lineage>
</organism>
<dbReference type="PANTHER" id="PTHR11008:SF40">
    <property type="entry name" value="PROTEIN TAKEOUT"/>
    <property type="match status" value="1"/>
</dbReference>
<dbReference type="Pfam" id="PF06585">
    <property type="entry name" value="JHBP"/>
    <property type="match status" value="1"/>
</dbReference>
<comment type="similarity">
    <text evidence="3">Belongs to the TO family.</text>
</comment>
<dbReference type="OrthoDB" id="8190514at2759"/>
<dbReference type="PANTHER" id="PTHR11008">
    <property type="entry name" value="PROTEIN TAKEOUT-LIKE PROTEIN"/>
    <property type="match status" value="1"/>
</dbReference>
<evidence type="ECO:0000313" key="5">
    <source>
        <dbReference type="EnsemblMetazoa" id="SCAU004295-PA"/>
    </source>
</evidence>
<dbReference type="FunFam" id="3.15.10.30:FF:000001">
    <property type="entry name" value="Takeout-like protein 1"/>
    <property type="match status" value="1"/>
</dbReference>
<dbReference type="STRING" id="35570.A0A1I8P2S3"/>
<name>A0A1I8P2S3_STOCA</name>
<accession>A0A1I8P2S3</accession>
<feature type="chain" id="PRO_5009325923" evidence="4">
    <location>
        <begin position="19"/>
        <end position="244"/>
    </location>
</feature>
<gene>
    <name evidence="5" type="primary">106092013</name>
</gene>
<evidence type="ECO:0000313" key="6">
    <source>
        <dbReference type="Proteomes" id="UP000095300"/>
    </source>
</evidence>
<reference evidence="5" key="1">
    <citation type="submission" date="2020-05" db="UniProtKB">
        <authorList>
            <consortium name="EnsemblMetazoa"/>
        </authorList>
    </citation>
    <scope>IDENTIFICATION</scope>
    <source>
        <strain evidence="5">USDA</strain>
    </source>
</reference>
<dbReference type="GO" id="GO:0005615">
    <property type="term" value="C:extracellular space"/>
    <property type="evidence" value="ECO:0007669"/>
    <property type="project" value="TreeGrafter"/>
</dbReference>
<dbReference type="SMART" id="SM00700">
    <property type="entry name" value="JHBP"/>
    <property type="match status" value="1"/>
</dbReference>
<sequence length="244" mass="27069">MTIKVIVILHVIIGAVLGAFPDDPKPCKYGDADCFGKLFEYFVSEKHNGDDSIGLTSIDPLPIKKIPVSVGSDSPVNVDLVVYDGKAEGVKTLKFVKMKGFGKDIAVNHEIVCQSESLVTTGHYNVTGKVLLLPVSGHDMCNITLLKPTATLGWTGVPYEKDGETYMKPDKFYLHLEPQGVIVNFNNLYNDKALSDNMNKILNENIKEIYPEIANFVDKGFASIVRKVITKIFATYPYEKFFIN</sequence>
<protein>
    <submittedName>
        <fullName evidence="5">Uncharacterized protein</fullName>
    </submittedName>
</protein>
<dbReference type="InterPro" id="IPR038606">
    <property type="entry name" value="To_sf"/>
</dbReference>
<dbReference type="Gene3D" id="3.15.10.30">
    <property type="entry name" value="Haemolymph juvenile hormone binding protein"/>
    <property type="match status" value="1"/>
</dbReference>
<keyword evidence="6" id="KW-1185">Reference proteome</keyword>
<dbReference type="VEuPathDB" id="VectorBase:SCAU004295"/>
<evidence type="ECO:0000256" key="4">
    <source>
        <dbReference type="SAM" id="SignalP"/>
    </source>
</evidence>
<proteinExistence type="inferred from homology"/>
<keyword evidence="1 4" id="KW-0732">Signal</keyword>
<evidence type="ECO:0000256" key="2">
    <source>
        <dbReference type="ARBA" id="ARBA00023108"/>
    </source>
</evidence>
<dbReference type="EnsemblMetazoa" id="SCAU004295-RA">
    <property type="protein sequence ID" value="SCAU004295-PA"/>
    <property type="gene ID" value="SCAU004295"/>
</dbReference>
<dbReference type="KEGG" id="scac:106092013"/>
<dbReference type="GO" id="GO:0007623">
    <property type="term" value="P:circadian rhythm"/>
    <property type="evidence" value="ECO:0007669"/>
    <property type="project" value="UniProtKB-ARBA"/>
</dbReference>
<feature type="signal peptide" evidence="4">
    <location>
        <begin position="1"/>
        <end position="18"/>
    </location>
</feature>
<dbReference type="InterPro" id="IPR010562">
    <property type="entry name" value="Haemolymph_juvenile_hormone-bd"/>
</dbReference>